<dbReference type="OrthoDB" id="9807916at2"/>
<dbReference type="InterPro" id="IPR011225">
    <property type="entry name" value="IV_sec_VirJ"/>
</dbReference>
<dbReference type="SUPFAM" id="SSF53474">
    <property type="entry name" value="alpha/beta-Hydrolases"/>
    <property type="match status" value="2"/>
</dbReference>
<dbReference type="InterPro" id="IPR029058">
    <property type="entry name" value="AB_hydrolase_fold"/>
</dbReference>
<dbReference type="Proteomes" id="UP000287687">
    <property type="component" value="Unassembled WGS sequence"/>
</dbReference>
<feature type="chain" id="PRO_5018734019" evidence="1">
    <location>
        <begin position="22"/>
        <end position="453"/>
    </location>
</feature>
<evidence type="ECO:0000256" key="1">
    <source>
        <dbReference type="SAM" id="SignalP"/>
    </source>
</evidence>
<dbReference type="PIRSF" id="PIRSF029063">
    <property type="entry name" value="IV_sec_VirJ"/>
    <property type="match status" value="1"/>
</dbReference>
<feature type="signal peptide" evidence="1">
    <location>
        <begin position="1"/>
        <end position="21"/>
    </location>
</feature>
<organism evidence="3 4">
    <name type="scientific">Neorhizobium lilium</name>
    <dbReference type="NCBI Taxonomy" id="2503024"/>
    <lineage>
        <taxon>Bacteria</taxon>
        <taxon>Pseudomonadati</taxon>
        <taxon>Pseudomonadota</taxon>
        <taxon>Alphaproteobacteria</taxon>
        <taxon>Hyphomicrobiales</taxon>
        <taxon>Rhizobiaceae</taxon>
        <taxon>Rhizobium/Agrobacterium group</taxon>
        <taxon>Neorhizobium</taxon>
    </lineage>
</organism>
<reference evidence="3 4" key="1">
    <citation type="submission" date="2019-01" db="EMBL/GenBank/DDBJ databases">
        <title>The draft genome of Rhizobium sp. 24NR.</title>
        <authorList>
            <person name="Liu L."/>
            <person name="Liang L."/>
            <person name="Shi S."/>
            <person name="Xu L."/>
            <person name="Wang X."/>
            <person name="Li L."/>
            <person name="Zhang X."/>
        </authorList>
    </citation>
    <scope>NUCLEOTIDE SEQUENCE [LARGE SCALE GENOMIC DNA]</scope>
    <source>
        <strain evidence="3 4">24NR</strain>
    </source>
</reference>
<accession>A0A3S3VLQ1</accession>
<gene>
    <name evidence="3" type="ORF">EPK99_16730</name>
</gene>
<dbReference type="InterPro" id="IPR010333">
    <property type="entry name" value="VirJ"/>
</dbReference>
<sequence>MRLLPLLLAGLLAVVAASHFAADPEIVTDTLPATRISYPSGQAKGVVVLFSGREGWSEGEDRVVQSLNRDGAVVVGIDLPDYYAALAEQQGDCLYLVSEIEDLTRQLHRHAHIAEYHPPLVAGIGDGATLALAIAAQTPNSTIAGTVAVDPGAVIPLSTVLCTPAPKTPATGGTIYGLTAGELPNPVQIVFSSAAGAEGRRHADELKQSHADIELSDMDGDADSALQQSLTLAFRNLAHSSSPLDLPVIPLEAKPSRNLMAIVYSGDGGWRDIDQKLGGYLQGQGIPVVGVDALRYFWNEKTPDETAADLSRIIATYRKRWKVDHVLLIGYSFGANILPATYRLLPETDRQAVSLLSLLALSHQADFQVDVTGWLGFASDGKYGDPIDDLREIEGFKIQCIHGDAEDDSACPDVRDIAGAQVLARKGGHHFDGDYRALSRLIVERADALLASH</sequence>
<comment type="caution">
    <text evidence="3">The sequence shown here is derived from an EMBL/GenBank/DDBJ whole genome shotgun (WGS) entry which is preliminary data.</text>
</comment>
<protein>
    <submittedName>
        <fullName evidence="3">Virulence factor family protein</fullName>
    </submittedName>
</protein>
<evidence type="ECO:0000259" key="2">
    <source>
        <dbReference type="Pfam" id="PF06057"/>
    </source>
</evidence>
<dbReference type="EMBL" id="SBIP01000003">
    <property type="protein sequence ID" value="RWX77279.1"/>
    <property type="molecule type" value="Genomic_DNA"/>
</dbReference>
<dbReference type="Pfam" id="PF06057">
    <property type="entry name" value="VirJ"/>
    <property type="match status" value="1"/>
</dbReference>
<dbReference type="Gene3D" id="3.40.50.1820">
    <property type="entry name" value="alpha/beta hydrolase"/>
    <property type="match status" value="2"/>
</dbReference>
<keyword evidence="4" id="KW-1185">Reference proteome</keyword>
<dbReference type="AlphaFoldDB" id="A0A3S3VLQ1"/>
<dbReference type="RefSeq" id="WP_128444192.1">
    <property type="nucleotide sequence ID" value="NZ_SBIP01000003.1"/>
</dbReference>
<feature type="domain" description="Bacterial virulence" evidence="2">
    <location>
        <begin position="259"/>
        <end position="446"/>
    </location>
</feature>
<evidence type="ECO:0000313" key="4">
    <source>
        <dbReference type="Proteomes" id="UP000287687"/>
    </source>
</evidence>
<keyword evidence="1" id="KW-0732">Signal</keyword>
<proteinExistence type="predicted"/>
<name>A0A3S3VLQ1_9HYPH</name>
<evidence type="ECO:0000313" key="3">
    <source>
        <dbReference type="EMBL" id="RWX77279.1"/>
    </source>
</evidence>